<feature type="binding site" evidence="8">
    <location>
        <position position="54"/>
    </location>
    <ligand>
        <name>pyruvate</name>
        <dbReference type="ChEBI" id="CHEBI:15361"/>
    </ligand>
</feature>
<feature type="active site" description="Schiff-base intermediate with substrate" evidence="7">
    <location>
        <position position="167"/>
    </location>
</feature>
<keyword evidence="4 5" id="KW-0456">Lyase</keyword>
<dbReference type="Pfam" id="PF00701">
    <property type="entry name" value="DHDPS"/>
    <property type="match status" value="1"/>
</dbReference>
<keyword evidence="10" id="KW-0614">Plasmid</keyword>
<dbReference type="InterPro" id="IPR017655">
    <property type="entry name" value="Dehydro-deoxyglucarate_dehyd"/>
</dbReference>
<proteinExistence type="inferred from homology"/>
<dbReference type="NCBIfam" id="TIGR03249">
    <property type="entry name" value="KdgD"/>
    <property type="match status" value="1"/>
</dbReference>
<evidence type="ECO:0000313" key="10">
    <source>
        <dbReference type="EMBL" id="QEN02981.1"/>
    </source>
</evidence>
<evidence type="ECO:0000256" key="4">
    <source>
        <dbReference type="ARBA" id="ARBA00023239"/>
    </source>
</evidence>
<dbReference type="UniPathway" id="UPA00564">
    <property type="reaction ID" value="UER00628"/>
</dbReference>
<dbReference type="GO" id="GO:0042838">
    <property type="term" value="P:D-glucarate catabolic process"/>
    <property type="evidence" value="ECO:0007669"/>
    <property type="project" value="UniProtKB-UniRule"/>
</dbReference>
<dbReference type="EC" id="4.2.1.41" evidence="5"/>
<reference evidence="9 12" key="2">
    <citation type="submission" date="2024-06" db="EMBL/GenBank/DDBJ databases">
        <title>Genomic Encyclopedia of Type Strains, Phase IV (KMG-IV): sequencing the most valuable type-strain genomes for metagenomic binning, comparative biology and taxonomic classification.</title>
        <authorList>
            <person name="Goeker M."/>
        </authorList>
    </citation>
    <scope>NUCLEOTIDE SEQUENCE [LARGE SCALE GENOMIC DNA]</scope>
    <source>
        <strain evidence="9 12">D-501</strain>
    </source>
</reference>
<sequence>MSPQELKLVLESGLLSFPLTDFDAELNFEPKGYAERLEWLQPYGASALFAAGGTGEFFSLEPGEYSDVIRVALDTCRGRTPILAGAGGPTRVAIQYAQEAERLGAQGILLLPHYLTEASQEGLIAHVQAVCRSVKFGVVVYNRGACRLTPKSLLVLAETCPNLIGFKDGLGDIEKFVAIRQTLGERFAYLGGLPTAEVFAGAYKAMGCPVYSSAVFNFIPKTAMAFYNAHAANDTATCDRLIRDFFLPYIALRNKGEGYAVSIVKAGAAIAGHSAGPVRPPLSDMLPAEVEDLRALMAPLGAQ</sequence>
<dbReference type="EMBL" id="CP035710">
    <property type="protein sequence ID" value="QEN02981.1"/>
    <property type="molecule type" value="Genomic_DNA"/>
</dbReference>
<name>A0A5C1Q632_9BURK</name>
<comment type="similarity">
    <text evidence="3 5 6">Belongs to the DapA family.</text>
</comment>
<geneLocation type="plasmid" evidence="10">
    <name>pSna507_unt10</name>
</geneLocation>
<reference evidence="10 11" key="1">
    <citation type="submission" date="2019-02" db="EMBL/GenBank/DDBJ databases">
        <title>Complete Genome Sequence and Methylome Analysis of Sphaerotilus natans subsp. sulfidivorans D-507.</title>
        <authorList>
            <person name="Fomenkov A."/>
            <person name="Gridneva E."/>
            <person name="Smolyakov D."/>
            <person name="Dubinina G."/>
            <person name="Vincze T."/>
            <person name="Grabovich M."/>
            <person name="Roberts R.J."/>
        </authorList>
    </citation>
    <scope>NUCLEOTIDE SEQUENCE [LARGE SCALE GENOMIC DNA]</scope>
    <source>
        <strain evidence="10 11">D-507</strain>
        <plasmid evidence="11">psna507_unt10</plasmid>
        <plasmid evidence="10">pSna507_unt10</plasmid>
    </source>
</reference>
<evidence type="ECO:0000256" key="7">
    <source>
        <dbReference type="PIRSR" id="PIRSR001365-1"/>
    </source>
</evidence>
<dbReference type="CDD" id="cd00951">
    <property type="entry name" value="KDGDH"/>
    <property type="match status" value="1"/>
</dbReference>
<evidence type="ECO:0000256" key="3">
    <source>
        <dbReference type="ARBA" id="ARBA00007592"/>
    </source>
</evidence>
<evidence type="ECO:0000313" key="12">
    <source>
        <dbReference type="Proteomes" id="UP001549111"/>
    </source>
</evidence>
<dbReference type="SUPFAM" id="SSF51569">
    <property type="entry name" value="Aldolase"/>
    <property type="match status" value="1"/>
</dbReference>
<dbReference type="HAMAP" id="MF_00694">
    <property type="entry name" value="KDGDH"/>
    <property type="match status" value="1"/>
</dbReference>
<dbReference type="Proteomes" id="UP001549111">
    <property type="component" value="Unassembled WGS sequence"/>
</dbReference>
<feature type="active site" description="Proton donor/acceptor" evidence="7">
    <location>
        <position position="141"/>
    </location>
</feature>
<geneLocation type="plasmid" evidence="11">
    <name>psna507_unt10</name>
</geneLocation>
<dbReference type="InterPro" id="IPR002220">
    <property type="entry name" value="DapA-like"/>
</dbReference>
<dbReference type="Gene3D" id="3.20.20.70">
    <property type="entry name" value="Aldolase class I"/>
    <property type="match status" value="1"/>
</dbReference>
<organism evidence="10 11">
    <name type="scientific">Sphaerotilus sulfidivorans</name>
    <dbReference type="NCBI Taxonomy" id="639200"/>
    <lineage>
        <taxon>Bacteria</taxon>
        <taxon>Pseudomonadati</taxon>
        <taxon>Pseudomonadota</taxon>
        <taxon>Betaproteobacteria</taxon>
        <taxon>Burkholderiales</taxon>
        <taxon>Sphaerotilaceae</taxon>
        <taxon>Sphaerotilus</taxon>
    </lineage>
</organism>
<dbReference type="RefSeq" id="WP_149505601.1">
    <property type="nucleotide sequence ID" value="NZ_CP035710.1"/>
</dbReference>
<dbReference type="Proteomes" id="UP000323522">
    <property type="component" value="Plasmid pSna507_unt10"/>
</dbReference>
<comment type="pathway">
    <text evidence="2 5">Carbohydrate acid metabolism; D-glucarate degradation; 2,5-dioxopentanoate from D-glucarate: step 2/2.</text>
</comment>
<evidence type="ECO:0000256" key="2">
    <source>
        <dbReference type="ARBA" id="ARBA00004983"/>
    </source>
</evidence>
<dbReference type="NCBIfam" id="NF002958">
    <property type="entry name" value="PRK03620.1"/>
    <property type="match status" value="1"/>
</dbReference>
<dbReference type="OrthoDB" id="8995637at2"/>
<comment type="catalytic activity">
    <reaction evidence="1 5">
        <text>5-dehydro-4-deoxy-D-glucarate + H(+) = 2,5-dioxopentanoate + CO2 + H2O</text>
        <dbReference type="Rhea" id="RHEA:24608"/>
        <dbReference type="ChEBI" id="CHEBI:15377"/>
        <dbReference type="ChEBI" id="CHEBI:15378"/>
        <dbReference type="ChEBI" id="CHEBI:16526"/>
        <dbReference type="ChEBI" id="CHEBI:42819"/>
        <dbReference type="ChEBI" id="CHEBI:58136"/>
        <dbReference type="EC" id="4.2.1.41"/>
    </reaction>
</comment>
<evidence type="ECO:0000256" key="5">
    <source>
        <dbReference type="HAMAP-Rule" id="MF_00694"/>
    </source>
</evidence>
<dbReference type="GO" id="GO:0008840">
    <property type="term" value="F:4-hydroxy-tetrahydrodipicolinate synthase activity"/>
    <property type="evidence" value="ECO:0007669"/>
    <property type="project" value="TreeGrafter"/>
</dbReference>
<dbReference type="KEGG" id="snn:EWH46_19200"/>
<evidence type="ECO:0000256" key="1">
    <source>
        <dbReference type="ARBA" id="ARBA00001446"/>
    </source>
</evidence>
<evidence type="ECO:0000256" key="8">
    <source>
        <dbReference type="PIRSR" id="PIRSR001365-2"/>
    </source>
</evidence>
<dbReference type="AlphaFoldDB" id="A0A5C1Q632"/>
<dbReference type="PANTHER" id="PTHR12128">
    <property type="entry name" value="DIHYDRODIPICOLINATE SYNTHASE"/>
    <property type="match status" value="1"/>
</dbReference>
<dbReference type="EMBL" id="JBEPLS010000007">
    <property type="protein sequence ID" value="MET3604442.1"/>
    <property type="molecule type" value="Genomic_DNA"/>
</dbReference>
<evidence type="ECO:0000256" key="6">
    <source>
        <dbReference type="PIRNR" id="PIRNR001365"/>
    </source>
</evidence>
<keyword evidence="12" id="KW-1185">Reference proteome</keyword>
<protein>
    <recommendedName>
        <fullName evidence="5">Probable 5-dehydro-4-deoxyglucarate dehydratase</fullName>
        <ecNumber evidence="5">4.2.1.41</ecNumber>
    </recommendedName>
    <alternativeName>
        <fullName evidence="5">5-keto-4-deoxy-glucarate dehydratase</fullName>
        <shortName evidence="5">KDGDH</shortName>
    </alternativeName>
</protein>
<gene>
    <name evidence="10" type="primary">kdgD</name>
    <name evidence="9" type="ORF">ABIC99_002258</name>
    <name evidence="10" type="ORF">EWH46_19200</name>
</gene>
<dbReference type="GO" id="GO:0047448">
    <property type="term" value="F:5-dehydro-4-deoxyglucarate dehydratase activity"/>
    <property type="evidence" value="ECO:0007669"/>
    <property type="project" value="UniProtKB-UniRule"/>
</dbReference>
<dbReference type="InterPro" id="IPR013785">
    <property type="entry name" value="Aldolase_TIM"/>
</dbReference>
<dbReference type="PANTHER" id="PTHR12128:SF19">
    <property type="entry name" value="5-DEHYDRO-4-DEOXYGLUCARATE DEHYDRATASE 2-RELATED"/>
    <property type="match status" value="1"/>
</dbReference>
<evidence type="ECO:0000313" key="11">
    <source>
        <dbReference type="Proteomes" id="UP000323522"/>
    </source>
</evidence>
<dbReference type="SMART" id="SM01130">
    <property type="entry name" value="DHDPS"/>
    <property type="match status" value="1"/>
</dbReference>
<evidence type="ECO:0000313" key="9">
    <source>
        <dbReference type="EMBL" id="MET3604442.1"/>
    </source>
</evidence>
<dbReference type="PIRSF" id="PIRSF001365">
    <property type="entry name" value="DHDPS"/>
    <property type="match status" value="1"/>
</dbReference>
<accession>A0A5C1Q632</accession>